<keyword evidence="10" id="KW-1185">Reference proteome</keyword>
<evidence type="ECO:0000313" key="10">
    <source>
        <dbReference type="Proteomes" id="UP001342314"/>
    </source>
</evidence>
<evidence type="ECO:0000313" key="9">
    <source>
        <dbReference type="EMBL" id="GJN93541.1"/>
    </source>
</evidence>
<evidence type="ECO:0000256" key="6">
    <source>
        <dbReference type="ARBA" id="ARBA00022989"/>
    </source>
</evidence>
<evidence type="ECO:0000256" key="7">
    <source>
        <dbReference type="ARBA" id="ARBA00023136"/>
    </source>
</evidence>
<dbReference type="Proteomes" id="UP001342314">
    <property type="component" value="Unassembled WGS sequence"/>
</dbReference>
<evidence type="ECO:0000256" key="5">
    <source>
        <dbReference type="ARBA" id="ARBA00022824"/>
    </source>
</evidence>
<accession>A0AAV5GLU0</accession>
<evidence type="ECO:0000256" key="1">
    <source>
        <dbReference type="ARBA" id="ARBA00004477"/>
    </source>
</evidence>
<evidence type="ECO:0000256" key="4">
    <source>
        <dbReference type="ARBA" id="ARBA00022692"/>
    </source>
</evidence>
<evidence type="ECO:0000256" key="8">
    <source>
        <dbReference type="SAM" id="Phobius"/>
    </source>
</evidence>
<name>A0AAV5GLU0_9BASI</name>
<evidence type="ECO:0000256" key="3">
    <source>
        <dbReference type="ARBA" id="ARBA00020820"/>
    </source>
</evidence>
<comment type="similarity">
    <text evidence="2">Belongs to the EMC4 family.</text>
</comment>
<comment type="subcellular location">
    <subcellularLocation>
        <location evidence="1">Endoplasmic reticulum membrane</location>
        <topology evidence="1">Multi-pass membrane protein</topology>
    </subcellularLocation>
</comment>
<keyword evidence="6 8" id="KW-1133">Transmembrane helix</keyword>
<sequence>MSSLASTSRWTLDYAVPESAKPKVRDPPGYTQALSVKASEKKATSLIKPADLSALRQQKAWELALAPAKNVPMQAFMMYMSGGGIQIFSIMSVWFLLKQAVGGMFSVDKAFAPFEAASKAKQPASNEPPQSFMQQKIVYVLCQFALLCVGLWKTNSMGLLPTSREDWAPFYGAFSSSSAAADVAAAAAAATFAPFVPAPDPIGVGFEASPGVGVPA</sequence>
<reference evidence="9 10" key="1">
    <citation type="submission" date="2021-12" db="EMBL/GenBank/DDBJ databases">
        <title>High titer production of polyol ester of fatty acids by Rhodotorula paludigena BS15 towards product separation-free biomass refinery.</title>
        <authorList>
            <person name="Mano J."/>
            <person name="Ono H."/>
            <person name="Tanaka T."/>
            <person name="Naito K."/>
            <person name="Sushida H."/>
            <person name="Ike M."/>
            <person name="Tokuyasu K."/>
            <person name="Kitaoka M."/>
        </authorList>
    </citation>
    <scope>NUCLEOTIDE SEQUENCE [LARGE SCALE GENOMIC DNA]</scope>
    <source>
        <strain evidence="9 10">BS15</strain>
    </source>
</reference>
<dbReference type="AlphaFoldDB" id="A0AAV5GLU0"/>
<dbReference type="EMBL" id="BQKY01000014">
    <property type="protein sequence ID" value="GJN93541.1"/>
    <property type="molecule type" value="Genomic_DNA"/>
</dbReference>
<keyword evidence="5" id="KW-0256">Endoplasmic reticulum</keyword>
<keyword evidence="4 8" id="KW-0812">Transmembrane</keyword>
<dbReference type="Pfam" id="PF06417">
    <property type="entry name" value="EMC4"/>
    <property type="match status" value="1"/>
</dbReference>
<keyword evidence="7 8" id="KW-0472">Membrane</keyword>
<feature type="transmembrane region" description="Helical" evidence="8">
    <location>
        <begin position="76"/>
        <end position="97"/>
    </location>
</feature>
<proteinExistence type="inferred from homology"/>
<dbReference type="InterPro" id="IPR009445">
    <property type="entry name" value="TMEM85/Emc4"/>
</dbReference>
<protein>
    <recommendedName>
        <fullName evidence="3">ER membrane protein complex subunit 4</fullName>
    </recommendedName>
</protein>
<gene>
    <name evidence="9" type="ORF">Rhopal_006598-T1</name>
</gene>
<evidence type="ECO:0000256" key="2">
    <source>
        <dbReference type="ARBA" id="ARBA00007715"/>
    </source>
</evidence>
<dbReference type="PANTHER" id="PTHR19315">
    <property type="entry name" value="ER MEMBRANE PROTEIN COMPLEX SUBUNIT 4"/>
    <property type="match status" value="1"/>
</dbReference>
<organism evidence="9 10">
    <name type="scientific">Rhodotorula paludigena</name>
    <dbReference type="NCBI Taxonomy" id="86838"/>
    <lineage>
        <taxon>Eukaryota</taxon>
        <taxon>Fungi</taxon>
        <taxon>Dikarya</taxon>
        <taxon>Basidiomycota</taxon>
        <taxon>Pucciniomycotina</taxon>
        <taxon>Microbotryomycetes</taxon>
        <taxon>Sporidiobolales</taxon>
        <taxon>Sporidiobolaceae</taxon>
        <taxon>Rhodotorula</taxon>
    </lineage>
</organism>
<dbReference type="GO" id="GO:0005789">
    <property type="term" value="C:endoplasmic reticulum membrane"/>
    <property type="evidence" value="ECO:0007669"/>
    <property type="project" value="UniProtKB-SubCell"/>
</dbReference>
<comment type="caution">
    <text evidence="9">The sequence shown here is derived from an EMBL/GenBank/DDBJ whole genome shotgun (WGS) entry which is preliminary data.</text>
</comment>